<evidence type="ECO:0000313" key="3">
    <source>
        <dbReference type="Proteomes" id="UP000305778"/>
    </source>
</evidence>
<keyword evidence="1" id="KW-0732">Signal</keyword>
<keyword evidence="3" id="KW-1185">Reference proteome</keyword>
<comment type="caution">
    <text evidence="2">The sequence shown here is derived from an EMBL/GenBank/DDBJ whole genome shotgun (WGS) entry which is preliminary data.</text>
</comment>
<proteinExistence type="predicted"/>
<name>A0A4U0RUK2_9ACTN</name>
<sequence length="238" mass="25968">MPSVNRAPLPLAAILLVMSTAVGCSTLPTPSDPALPTPNGPAASASCHYDRKGRCLTVQISAGPHRDPTPGESRPQYDDETIRELLAEQATTTWLPWVAEQKRKGLDCIPRPEIGFVASCTGSATVPWAIPYDKDPARSQRRAEEFTKYVNEHGSDQQKDAVTLVHAVVGDWEPHDDKGNQHITIHTTMTGYNDDESFQRAYALIAACEEWQRGRHGVVVVSNVTGHGITYKDTSVPS</sequence>
<reference evidence="2 3" key="1">
    <citation type="submission" date="2019-04" db="EMBL/GenBank/DDBJ databases">
        <title>Streptomyces oryziradicis sp. nov., a novel actinomycete isolated from rhizosphere soil of rice (Oryza sativa L.).</title>
        <authorList>
            <person name="Li C."/>
        </authorList>
    </citation>
    <scope>NUCLEOTIDE SEQUENCE [LARGE SCALE GENOMIC DNA]</scope>
    <source>
        <strain evidence="2 3">NEAU-C40</strain>
    </source>
</reference>
<dbReference type="AlphaFoldDB" id="A0A4U0RUK2"/>
<evidence type="ECO:0000313" key="2">
    <source>
        <dbReference type="EMBL" id="TJZ99891.1"/>
    </source>
</evidence>
<accession>A0A4U0RUK2</accession>
<protein>
    <submittedName>
        <fullName evidence="2">Uncharacterized protein</fullName>
    </submittedName>
</protein>
<feature type="signal peptide" evidence="1">
    <location>
        <begin position="1"/>
        <end position="23"/>
    </location>
</feature>
<organism evidence="2 3">
    <name type="scientific">Actinacidiphila oryziradicis</name>
    <dbReference type="NCBI Taxonomy" id="2571141"/>
    <lineage>
        <taxon>Bacteria</taxon>
        <taxon>Bacillati</taxon>
        <taxon>Actinomycetota</taxon>
        <taxon>Actinomycetes</taxon>
        <taxon>Kitasatosporales</taxon>
        <taxon>Streptomycetaceae</taxon>
        <taxon>Actinacidiphila</taxon>
    </lineage>
</organism>
<feature type="chain" id="PRO_5021002498" evidence="1">
    <location>
        <begin position="24"/>
        <end position="238"/>
    </location>
</feature>
<gene>
    <name evidence="2" type="ORF">FCI23_44120</name>
</gene>
<dbReference type="PROSITE" id="PS51257">
    <property type="entry name" value="PROKAR_LIPOPROTEIN"/>
    <property type="match status" value="1"/>
</dbReference>
<evidence type="ECO:0000256" key="1">
    <source>
        <dbReference type="SAM" id="SignalP"/>
    </source>
</evidence>
<dbReference type="Proteomes" id="UP000305778">
    <property type="component" value="Unassembled WGS sequence"/>
</dbReference>
<dbReference type="EMBL" id="SUMC01000094">
    <property type="protein sequence ID" value="TJZ99891.1"/>
    <property type="molecule type" value="Genomic_DNA"/>
</dbReference>